<accession>A0ABD3RDR5</accession>
<dbReference type="InterPro" id="IPR036915">
    <property type="entry name" value="Cyclin-like_sf"/>
</dbReference>
<dbReference type="FunFam" id="1.10.472.10:FF:000093">
    <property type="entry name" value="Predicted protein"/>
    <property type="match status" value="1"/>
</dbReference>
<evidence type="ECO:0000256" key="1">
    <source>
        <dbReference type="ARBA" id="ARBA00023127"/>
    </source>
</evidence>
<feature type="domain" description="Cyclin C-terminal" evidence="5">
    <location>
        <begin position="208"/>
        <end position="352"/>
    </location>
</feature>
<comment type="caution">
    <text evidence="6">The sequence shown here is derived from an EMBL/GenBank/DDBJ whole genome shotgun (WGS) entry which is preliminary data.</text>
</comment>
<evidence type="ECO:0000256" key="3">
    <source>
        <dbReference type="SAM" id="MobiDB-lite"/>
    </source>
</evidence>
<evidence type="ECO:0000313" key="7">
    <source>
        <dbReference type="Proteomes" id="UP001530377"/>
    </source>
</evidence>
<gene>
    <name evidence="6" type="ORF">ACHAXA_008061</name>
</gene>
<dbReference type="Gene3D" id="1.10.472.10">
    <property type="entry name" value="Cyclin-like"/>
    <property type="match status" value="2"/>
</dbReference>
<dbReference type="Pfam" id="PF00134">
    <property type="entry name" value="Cyclin_N"/>
    <property type="match status" value="1"/>
</dbReference>
<evidence type="ECO:0000313" key="6">
    <source>
        <dbReference type="EMBL" id="KAL3811084.1"/>
    </source>
</evidence>
<dbReference type="AlphaFoldDB" id="A0ABD3RDR5"/>
<dbReference type="PANTHER" id="PTHR10177">
    <property type="entry name" value="CYCLINS"/>
    <property type="match status" value="1"/>
</dbReference>
<evidence type="ECO:0000256" key="2">
    <source>
        <dbReference type="RuleBase" id="RU000383"/>
    </source>
</evidence>
<dbReference type="EMBL" id="JALLPB020000282">
    <property type="protein sequence ID" value="KAL3811084.1"/>
    <property type="molecule type" value="Genomic_DNA"/>
</dbReference>
<dbReference type="InterPro" id="IPR004367">
    <property type="entry name" value="Cyclin_C-dom"/>
</dbReference>
<sequence length="354" mass="40374">MKMMVDTECHRLHLIALIRRERDVAYRRHHYLSSEWRTDLAWREHTGAEKTMPTSPSSAEEGPKTRRRLGSPLSVMTPPASPFSTRSSPSYIVGGGPEVVSETKCIRRRDRIVEWMYQVVDRLDLNREIVGISTFYLDQYLSKEHVHDDEVFQLTAMASLYLAIKLHSPRKVSIRAIASTGNGAITIWHIEAMELSIMRRLDWHLFPPTSVAFIENFYPLIVSPPQRDDYNVDDDVVVIEDRGSRSWRGAIEDSLEFSRFLAELSVCSYPCVVMCPSSIAIASILLSFEYFGVPVETRDKFLSSVEGLAMSIDADSPEVEACVGLLRRMYALAMPSDSSWEDERRHQQSSAHTR</sequence>
<keyword evidence="1 2" id="KW-0195">Cyclin</keyword>
<feature type="domain" description="Cyclin-like" evidence="4">
    <location>
        <begin position="114"/>
        <end position="199"/>
    </location>
</feature>
<reference evidence="6 7" key="1">
    <citation type="submission" date="2024-10" db="EMBL/GenBank/DDBJ databases">
        <title>Updated reference genomes for cyclostephanoid diatoms.</title>
        <authorList>
            <person name="Roberts W.R."/>
            <person name="Alverson A.J."/>
        </authorList>
    </citation>
    <scope>NUCLEOTIDE SEQUENCE [LARGE SCALE GENOMIC DNA]</scope>
    <source>
        <strain evidence="6 7">AJA228-03</strain>
    </source>
</reference>
<name>A0ABD3RDR5_9STRA</name>
<comment type="similarity">
    <text evidence="2">Belongs to the cyclin family.</text>
</comment>
<keyword evidence="7" id="KW-1185">Reference proteome</keyword>
<dbReference type="InterPro" id="IPR039361">
    <property type="entry name" value="Cyclin"/>
</dbReference>
<protein>
    <recommendedName>
        <fullName evidence="8">Cyclin-like domain-containing protein</fullName>
    </recommendedName>
</protein>
<dbReference type="Pfam" id="PF02984">
    <property type="entry name" value="Cyclin_C"/>
    <property type="match status" value="1"/>
</dbReference>
<evidence type="ECO:0000259" key="4">
    <source>
        <dbReference type="SMART" id="SM00385"/>
    </source>
</evidence>
<dbReference type="SUPFAM" id="SSF47954">
    <property type="entry name" value="Cyclin-like"/>
    <property type="match status" value="2"/>
</dbReference>
<dbReference type="SMART" id="SM01332">
    <property type="entry name" value="Cyclin_C"/>
    <property type="match status" value="1"/>
</dbReference>
<dbReference type="InterPro" id="IPR013763">
    <property type="entry name" value="Cyclin-like_dom"/>
</dbReference>
<proteinExistence type="inferred from homology"/>
<feature type="region of interest" description="Disordered" evidence="3">
    <location>
        <begin position="47"/>
        <end position="88"/>
    </location>
</feature>
<evidence type="ECO:0008006" key="8">
    <source>
        <dbReference type="Google" id="ProtNLM"/>
    </source>
</evidence>
<dbReference type="SMART" id="SM00385">
    <property type="entry name" value="CYCLIN"/>
    <property type="match status" value="1"/>
</dbReference>
<organism evidence="6 7">
    <name type="scientific">Cyclostephanos tholiformis</name>
    <dbReference type="NCBI Taxonomy" id="382380"/>
    <lineage>
        <taxon>Eukaryota</taxon>
        <taxon>Sar</taxon>
        <taxon>Stramenopiles</taxon>
        <taxon>Ochrophyta</taxon>
        <taxon>Bacillariophyta</taxon>
        <taxon>Coscinodiscophyceae</taxon>
        <taxon>Thalassiosirophycidae</taxon>
        <taxon>Stephanodiscales</taxon>
        <taxon>Stephanodiscaceae</taxon>
        <taxon>Cyclostephanos</taxon>
    </lineage>
</organism>
<dbReference type="Proteomes" id="UP001530377">
    <property type="component" value="Unassembled WGS sequence"/>
</dbReference>
<dbReference type="InterPro" id="IPR006671">
    <property type="entry name" value="Cyclin_N"/>
</dbReference>
<evidence type="ECO:0000259" key="5">
    <source>
        <dbReference type="SMART" id="SM01332"/>
    </source>
</evidence>